<evidence type="ECO:0000256" key="1">
    <source>
        <dbReference type="ARBA" id="ARBA00004141"/>
    </source>
</evidence>
<dbReference type="InParanoid" id="A2EEP8"/>
<accession>A2EEP8</accession>
<dbReference type="PANTHER" id="PTHR31918">
    <property type="entry name" value="TRANSMEMBRANE PROTEIN 181"/>
    <property type="match status" value="1"/>
</dbReference>
<dbReference type="VEuPathDB" id="TrichDB:TVAG_050890"/>
<evidence type="ECO:0000256" key="5">
    <source>
        <dbReference type="SAM" id="MobiDB-lite"/>
    </source>
</evidence>
<keyword evidence="4 6" id="KW-0472">Membrane</keyword>
<name>A2EEP8_TRIV3</name>
<keyword evidence="3 6" id="KW-1133">Transmembrane helix</keyword>
<evidence type="ECO:0000256" key="2">
    <source>
        <dbReference type="ARBA" id="ARBA00022692"/>
    </source>
</evidence>
<feature type="transmembrane region" description="Helical" evidence="6">
    <location>
        <begin position="200"/>
        <end position="218"/>
    </location>
</feature>
<evidence type="ECO:0000313" key="9">
    <source>
        <dbReference type="Proteomes" id="UP000001542"/>
    </source>
</evidence>
<feature type="transmembrane region" description="Helical" evidence="6">
    <location>
        <begin position="239"/>
        <end position="257"/>
    </location>
</feature>
<feature type="region of interest" description="Disordered" evidence="5">
    <location>
        <begin position="460"/>
        <end position="484"/>
    </location>
</feature>
<organism evidence="8 9">
    <name type="scientific">Trichomonas vaginalis (strain ATCC PRA-98 / G3)</name>
    <dbReference type="NCBI Taxonomy" id="412133"/>
    <lineage>
        <taxon>Eukaryota</taxon>
        <taxon>Metamonada</taxon>
        <taxon>Parabasalia</taxon>
        <taxon>Trichomonadida</taxon>
        <taxon>Trichomonadidae</taxon>
        <taxon>Trichomonas</taxon>
    </lineage>
</organism>
<dbReference type="VEuPathDB" id="TrichDB:TVAGG3_0981800"/>
<dbReference type="AlphaFoldDB" id="A2EEP8"/>
<feature type="transmembrane region" description="Helical" evidence="6">
    <location>
        <begin position="44"/>
        <end position="64"/>
    </location>
</feature>
<feature type="transmembrane region" description="Helical" evidence="6">
    <location>
        <begin position="303"/>
        <end position="326"/>
    </location>
</feature>
<dbReference type="GO" id="GO:0016020">
    <property type="term" value="C:membrane"/>
    <property type="evidence" value="ECO:0007669"/>
    <property type="project" value="UniProtKB-SubCell"/>
</dbReference>
<reference evidence="8" key="1">
    <citation type="submission" date="2006-10" db="EMBL/GenBank/DDBJ databases">
        <authorList>
            <person name="Amadeo P."/>
            <person name="Zhao Q."/>
            <person name="Wortman J."/>
            <person name="Fraser-Liggett C."/>
            <person name="Carlton J."/>
        </authorList>
    </citation>
    <scope>NUCLEOTIDE SEQUENCE</scope>
    <source>
        <strain evidence="8">G3</strain>
    </source>
</reference>
<evidence type="ECO:0000256" key="6">
    <source>
        <dbReference type="SAM" id="Phobius"/>
    </source>
</evidence>
<feature type="transmembrane region" description="Helical" evidence="6">
    <location>
        <begin position="401"/>
        <end position="422"/>
    </location>
</feature>
<dbReference type="KEGG" id="tva:4766763"/>
<reference evidence="8" key="2">
    <citation type="journal article" date="2007" name="Science">
        <title>Draft genome sequence of the sexually transmitted pathogen Trichomonas vaginalis.</title>
        <authorList>
            <person name="Carlton J.M."/>
            <person name="Hirt R.P."/>
            <person name="Silva J.C."/>
            <person name="Delcher A.L."/>
            <person name="Schatz M."/>
            <person name="Zhao Q."/>
            <person name="Wortman J.R."/>
            <person name="Bidwell S.L."/>
            <person name="Alsmark U.C.M."/>
            <person name="Besteiro S."/>
            <person name="Sicheritz-Ponten T."/>
            <person name="Noel C.J."/>
            <person name="Dacks J.B."/>
            <person name="Foster P.G."/>
            <person name="Simillion C."/>
            <person name="Van de Peer Y."/>
            <person name="Miranda-Saavedra D."/>
            <person name="Barton G.J."/>
            <person name="Westrop G.D."/>
            <person name="Mueller S."/>
            <person name="Dessi D."/>
            <person name="Fiori P.L."/>
            <person name="Ren Q."/>
            <person name="Paulsen I."/>
            <person name="Zhang H."/>
            <person name="Bastida-Corcuera F.D."/>
            <person name="Simoes-Barbosa A."/>
            <person name="Brown M.T."/>
            <person name="Hayes R.D."/>
            <person name="Mukherjee M."/>
            <person name="Okumura C.Y."/>
            <person name="Schneider R."/>
            <person name="Smith A.J."/>
            <person name="Vanacova S."/>
            <person name="Villalvazo M."/>
            <person name="Haas B.J."/>
            <person name="Pertea M."/>
            <person name="Feldblyum T.V."/>
            <person name="Utterback T.R."/>
            <person name="Shu C.L."/>
            <person name="Osoegawa K."/>
            <person name="de Jong P.J."/>
            <person name="Hrdy I."/>
            <person name="Horvathova L."/>
            <person name="Zubacova Z."/>
            <person name="Dolezal P."/>
            <person name="Malik S.B."/>
            <person name="Logsdon J.M. Jr."/>
            <person name="Henze K."/>
            <person name="Gupta A."/>
            <person name="Wang C.C."/>
            <person name="Dunne R.L."/>
            <person name="Upcroft J.A."/>
            <person name="Upcroft P."/>
            <person name="White O."/>
            <person name="Salzberg S.L."/>
            <person name="Tang P."/>
            <person name="Chiu C.-H."/>
            <person name="Lee Y.-S."/>
            <person name="Embley T.M."/>
            <person name="Coombs G.H."/>
            <person name="Mottram J.C."/>
            <person name="Tachezy J."/>
            <person name="Fraser-Liggett C.M."/>
            <person name="Johnson P.J."/>
        </authorList>
    </citation>
    <scope>NUCLEOTIDE SEQUENCE [LARGE SCALE GENOMIC DNA]</scope>
    <source>
        <strain evidence="8">G3</strain>
    </source>
</reference>
<keyword evidence="2 6" id="KW-0812">Transmembrane</keyword>
<dbReference type="InterPro" id="IPR047843">
    <property type="entry name" value="WLS-like_TM"/>
</dbReference>
<feature type="compositionally biased region" description="Acidic residues" evidence="5">
    <location>
        <begin position="466"/>
        <end position="484"/>
    </location>
</feature>
<dbReference type="InterPro" id="IPR040416">
    <property type="entry name" value="TMEM181"/>
</dbReference>
<dbReference type="Pfam" id="PF06664">
    <property type="entry name" value="WLS-like_TM"/>
    <property type="match status" value="1"/>
</dbReference>
<feature type="transmembrane region" description="Helical" evidence="6">
    <location>
        <begin position="338"/>
        <end position="360"/>
    </location>
</feature>
<protein>
    <recommendedName>
        <fullName evidence="7">Wntless-like transmembrane domain-containing protein</fullName>
    </recommendedName>
</protein>
<comment type="subcellular location">
    <subcellularLocation>
        <location evidence="1">Membrane</location>
        <topology evidence="1">Multi-pass membrane protein</topology>
    </subcellularLocation>
</comment>
<evidence type="ECO:0000259" key="7">
    <source>
        <dbReference type="Pfam" id="PF06664"/>
    </source>
</evidence>
<evidence type="ECO:0000256" key="3">
    <source>
        <dbReference type="ARBA" id="ARBA00022989"/>
    </source>
</evidence>
<feature type="domain" description="Wntless-like transmembrane" evidence="7">
    <location>
        <begin position="198"/>
        <end position="424"/>
    </location>
</feature>
<dbReference type="GO" id="GO:0015643">
    <property type="term" value="F:toxic substance binding"/>
    <property type="evidence" value="ECO:0007669"/>
    <property type="project" value="InterPro"/>
</dbReference>
<dbReference type="EMBL" id="DS113369">
    <property type="protein sequence ID" value="EAY08854.1"/>
    <property type="molecule type" value="Genomic_DNA"/>
</dbReference>
<proteinExistence type="predicted"/>
<feature type="transmembrane region" description="Helical" evidence="6">
    <location>
        <begin position="269"/>
        <end position="291"/>
    </location>
</feature>
<dbReference type="PANTHER" id="PTHR31918:SF1">
    <property type="entry name" value="TRANSMEMBRANE PROTEIN 181"/>
    <property type="match status" value="1"/>
</dbReference>
<keyword evidence="9" id="KW-1185">Reference proteome</keyword>
<evidence type="ECO:0000256" key="4">
    <source>
        <dbReference type="ARBA" id="ARBA00023136"/>
    </source>
</evidence>
<evidence type="ECO:0000313" key="8">
    <source>
        <dbReference type="EMBL" id="EAY08854.1"/>
    </source>
</evidence>
<feature type="transmembrane region" description="Helical" evidence="6">
    <location>
        <begin position="372"/>
        <end position="395"/>
    </location>
</feature>
<dbReference type="RefSeq" id="XP_001321077.1">
    <property type="nucleotide sequence ID" value="XM_001321042.1"/>
</dbReference>
<dbReference type="Proteomes" id="UP000001542">
    <property type="component" value="Unassembled WGS sequence"/>
</dbReference>
<gene>
    <name evidence="8" type="ORF">TVAG_050890</name>
</gene>
<sequence>MKPSSIQKEENDVSSDNMVAVEINDGYVPEYLMNLDKVNHKDDIIMFLLFLSFIIVNILVGILAPSTTNTLSKSYPVIVDSHDSYSIYSMGIESISPMNSYIKMRVGYRSEGFTNKSAKVLLNVSMKYTNPKSDHTKRAFKSSNVTFSTLPEQYNTNWHLIYFERIVDFTQVTAEIVVSGSELGFNTFVCEAIICSYSDSLVQIWIRIVYSIVLFVVLRTFNAKLKTVDVRHEQSLSSGLLFTTIFLNDPAVIANYIRPTLGVTVFDSIMRSFYTGYLALFVFVVLGHCGIKEKMMGDFITNRLSIAAVVGLVTITREFLLDLAQIYNPMMQIVNADYYLKIVEYIILAGCAVGIVIETVRSSRRIDEIEKFRLVIYVIASSLALFILTSVMGLIGEKTTLKFLATFGSANALAFAMTYAHYPFSIDNIEYKDAKNADIASLSDNENVGLLDNENEHEFLGKEETELNVEDIEAQNNVPEEEEK</sequence>